<organism evidence="4 5">
    <name type="scientific">Bombilactobacillus mellifer</name>
    <dbReference type="NCBI Taxonomy" id="1218492"/>
    <lineage>
        <taxon>Bacteria</taxon>
        <taxon>Bacillati</taxon>
        <taxon>Bacillota</taxon>
        <taxon>Bacilli</taxon>
        <taxon>Lactobacillales</taxon>
        <taxon>Lactobacillaceae</taxon>
        <taxon>Bombilactobacillus</taxon>
    </lineage>
</organism>
<dbReference type="SMART" id="SM00422">
    <property type="entry name" value="HTH_MERR"/>
    <property type="match status" value="1"/>
</dbReference>
<gene>
    <name evidence="4" type="primary">merR</name>
    <name evidence="4" type="ORF">JG30_06040</name>
</gene>
<dbReference type="GO" id="GO:0003700">
    <property type="term" value="F:DNA-binding transcription factor activity"/>
    <property type="evidence" value="ECO:0007669"/>
    <property type="project" value="InterPro"/>
</dbReference>
<dbReference type="PANTHER" id="PTHR30204:SF98">
    <property type="entry name" value="HTH-TYPE TRANSCRIPTIONAL REGULATOR ADHR"/>
    <property type="match status" value="1"/>
</dbReference>
<evidence type="ECO:0000313" key="4">
    <source>
        <dbReference type="EMBL" id="KJY62400.1"/>
    </source>
</evidence>
<dbReference type="HOGENOM" id="CLU_060077_8_3_9"/>
<dbReference type="SUPFAM" id="SSF46955">
    <property type="entry name" value="Putative DNA-binding domain"/>
    <property type="match status" value="1"/>
</dbReference>
<comment type="caution">
    <text evidence="4">The sequence shown here is derived from an EMBL/GenBank/DDBJ whole genome shotgun (WGS) entry which is preliminary data.</text>
</comment>
<dbReference type="Pfam" id="PF13411">
    <property type="entry name" value="MerR_1"/>
    <property type="match status" value="1"/>
</dbReference>
<dbReference type="Proteomes" id="UP000033558">
    <property type="component" value="Unassembled WGS sequence"/>
</dbReference>
<dbReference type="PATRIC" id="fig|1218492.5.peg.730"/>
<dbReference type="AlphaFoldDB" id="A0A0F4LUT8"/>
<evidence type="ECO:0000256" key="1">
    <source>
        <dbReference type="ARBA" id="ARBA00023125"/>
    </source>
</evidence>
<dbReference type="EMBL" id="JXJQ01000006">
    <property type="protein sequence ID" value="KJY62400.1"/>
    <property type="molecule type" value="Genomic_DNA"/>
</dbReference>
<dbReference type="InterPro" id="IPR047057">
    <property type="entry name" value="MerR_fam"/>
</dbReference>
<dbReference type="PROSITE" id="PS50937">
    <property type="entry name" value="HTH_MERR_2"/>
    <property type="match status" value="1"/>
</dbReference>
<accession>A0A0F4LUT8</accession>
<dbReference type="RefSeq" id="WP_046316083.1">
    <property type="nucleotide sequence ID" value="NZ_JBHSZT010000001.1"/>
</dbReference>
<evidence type="ECO:0000313" key="5">
    <source>
        <dbReference type="Proteomes" id="UP000033558"/>
    </source>
</evidence>
<protein>
    <submittedName>
        <fullName evidence="4">Transcriptional regulator, MerR family</fullName>
    </submittedName>
</protein>
<dbReference type="GO" id="GO:0003677">
    <property type="term" value="F:DNA binding"/>
    <property type="evidence" value="ECO:0007669"/>
    <property type="project" value="UniProtKB-KW"/>
</dbReference>
<evidence type="ECO:0000259" key="3">
    <source>
        <dbReference type="PROSITE" id="PS50937"/>
    </source>
</evidence>
<feature type="domain" description="HTH merR-type" evidence="3">
    <location>
        <begin position="5"/>
        <end position="73"/>
    </location>
</feature>
<dbReference type="CDD" id="cd01109">
    <property type="entry name" value="HTH_YyaN"/>
    <property type="match status" value="1"/>
</dbReference>
<feature type="coiled-coil region" evidence="2">
    <location>
        <begin position="85"/>
        <end position="119"/>
    </location>
</feature>
<keyword evidence="1" id="KW-0238">DNA-binding</keyword>
<dbReference type="Gene3D" id="1.10.1660.10">
    <property type="match status" value="1"/>
</dbReference>
<keyword evidence="5" id="KW-1185">Reference proteome</keyword>
<sequence length="128" mass="15511">MSAKKYKIGEISQITHLTIDTLRYYEKEKLISPERDKNNVRVYYDNDIKWIQFIKRLKQTGMPIKNIKEYSNLRDQGDSTINARLSLLYEQKARLEENYRQLEEHILFLNNKIDFYKARLESQQYAKN</sequence>
<dbReference type="InterPro" id="IPR009061">
    <property type="entry name" value="DNA-bd_dom_put_sf"/>
</dbReference>
<dbReference type="STRING" id="1218492.JG30_06040"/>
<proteinExistence type="predicted"/>
<dbReference type="InterPro" id="IPR000551">
    <property type="entry name" value="MerR-type_HTH_dom"/>
</dbReference>
<dbReference type="PANTHER" id="PTHR30204">
    <property type="entry name" value="REDOX-CYCLING DRUG-SENSING TRANSCRIPTIONAL ACTIVATOR SOXR"/>
    <property type="match status" value="1"/>
</dbReference>
<reference evidence="4 5" key="1">
    <citation type="submission" date="2015-01" db="EMBL/GenBank/DDBJ databases">
        <title>Comparative genomics of the lactic acid bacteria isolated from the honey bee gut.</title>
        <authorList>
            <person name="Ellegaard K.M."/>
            <person name="Tamarit D."/>
            <person name="Javelind E."/>
            <person name="Olofsson T."/>
            <person name="Andersson S.G."/>
            <person name="Vasquez A."/>
        </authorList>
    </citation>
    <scope>NUCLEOTIDE SEQUENCE [LARGE SCALE GENOMIC DNA]</scope>
    <source>
        <strain evidence="4 5">Bin4</strain>
    </source>
</reference>
<name>A0A0F4LUT8_9LACO</name>
<keyword evidence="2" id="KW-0175">Coiled coil</keyword>
<evidence type="ECO:0000256" key="2">
    <source>
        <dbReference type="SAM" id="Coils"/>
    </source>
</evidence>
<dbReference type="OrthoDB" id="9811174at2"/>